<evidence type="ECO:0000256" key="1">
    <source>
        <dbReference type="SAM" id="MobiDB-lite"/>
    </source>
</evidence>
<name>A0A6A5BG77_NAEFO</name>
<proteinExistence type="predicted"/>
<feature type="compositionally biased region" description="Polar residues" evidence="1">
    <location>
        <begin position="1"/>
        <end position="44"/>
    </location>
</feature>
<accession>A0A6A5BG77</accession>
<keyword evidence="2" id="KW-0812">Transmembrane</keyword>
<dbReference type="VEuPathDB" id="AmoebaDB:NfTy_009370"/>
<dbReference type="Pfam" id="PF13621">
    <property type="entry name" value="Cupin_8"/>
    <property type="match status" value="1"/>
</dbReference>
<evidence type="ECO:0000313" key="5">
    <source>
        <dbReference type="Proteomes" id="UP000444721"/>
    </source>
</evidence>
<feature type="transmembrane region" description="Helical" evidence="2">
    <location>
        <begin position="119"/>
        <end position="150"/>
    </location>
</feature>
<sequence>MSHSSFVPSVSIPTTTIEQQEPIFNNHHNNTRSSESPNPNQEILNSHHHHDNNHENDEEERNDTSIMTTPREIREIHKNSTSHHYQQRVHTTDDVVTPFSTIFDLYHKHRNLILEGDKLAILHVLLFVLIFSVGCFLGALVLAPLFSWMFHSNSKSSTLVNEDLPKMTQEFVSHSVLKWMKSRAVKINLDHTLYAGVSIERDDEQFIHLDKDIQKMEGEERGERTRVPEFREKLPKSSIFFKYFISNARPVKLAGSKVLPKSIWKCFKTGWDDTFLSKISKRTFYTVSRKYHKHATDSSSPQPPRSNIFPLLHQIGEEFPFKSHQESDSASQRLKRDEMIQLAFNERNRDKQSQQQNSENTEESNNMVSYESLISKEDSTIERIISLQHMIDDLLTDTELQIENFLQNPKLTFEWKQSTWQALMDHYLNYEKLRSNYVPGGFMIPYQKIYIQNHVNTPQEAKMEKLLKSSIPIAPSFLNDTLHLRSISMRLSYSDEFLKNNFVLPMVQLNKETLFIQVKGKTKFMLFDPFHNQMMEPQAKTLDWKIENDKVDGHIIYSSIDPFHLIENEKKSFLSDAIALTVELEQHEVLYVPTFWWVLEVGIHSKTEENINLMLRQEFETHHAMLNVFMNGLLRHVQDESKLLTVETQKRPVKLPSVDQ</sequence>
<dbReference type="Proteomes" id="UP000444721">
    <property type="component" value="Unassembled WGS sequence"/>
</dbReference>
<gene>
    <name evidence="4" type="ORF">FDP41_007179</name>
</gene>
<keyword evidence="2" id="KW-1133">Transmembrane helix</keyword>
<feature type="region of interest" description="Disordered" evidence="1">
    <location>
        <begin position="1"/>
        <end position="66"/>
    </location>
</feature>
<dbReference type="Gene3D" id="2.60.120.10">
    <property type="entry name" value="Jelly Rolls"/>
    <property type="match status" value="1"/>
</dbReference>
<feature type="compositionally biased region" description="Low complexity" evidence="1">
    <location>
        <begin position="353"/>
        <end position="366"/>
    </location>
</feature>
<keyword evidence="2" id="KW-0472">Membrane</keyword>
<dbReference type="VEuPathDB" id="AmoebaDB:NF0054610"/>
<dbReference type="InterPro" id="IPR014710">
    <property type="entry name" value="RmlC-like_jellyroll"/>
</dbReference>
<protein>
    <recommendedName>
        <fullName evidence="3">Cupin-like domain-containing protein</fullName>
    </recommendedName>
</protein>
<dbReference type="VEuPathDB" id="AmoebaDB:FDP41_007179"/>
<dbReference type="OrthoDB" id="10330516at2759"/>
<reference evidence="4 5" key="1">
    <citation type="journal article" date="2019" name="Sci. Rep.">
        <title>Nanopore sequencing improves the draft genome of the human pathogenic amoeba Naegleria fowleri.</title>
        <authorList>
            <person name="Liechti N."/>
            <person name="Schurch N."/>
            <person name="Bruggmann R."/>
            <person name="Wittwer M."/>
        </authorList>
    </citation>
    <scope>NUCLEOTIDE SEQUENCE [LARGE SCALE GENOMIC DNA]</scope>
    <source>
        <strain evidence="4 5">ATCC 30894</strain>
    </source>
</reference>
<keyword evidence="5" id="KW-1185">Reference proteome</keyword>
<dbReference type="InterPro" id="IPR041667">
    <property type="entry name" value="Cupin_8"/>
</dbReference>
<evidence type="ECO:0000259" key="3">
    <source>
        <dbReference type="Pfam" id="PF13621"/>
    </source>
</evidence>
<dbReference type="GeneID" id="68114397"/>
<feature type="domain" description="Cupin-like" evidence="3">
    <location>
        <begin position="408"/>
        <end position="597"/>
    </location>
</feature>
<dbReference type="AlphaFoldDB" id="A0A6A5BG77"/>
<dbReference type="EMBL" id="VFQX01000058">
    <property type="protein sequence ID" value="KAF0973792.1"/>
    <property type="molecule type" value="Genomic_DNA"/>
</dbReference>
<comment type="caution">
    <text evidence="4">The sequence shown here is derived from an EMBL/GenBank/DDBJ whole genome shotgun (WGS) entry which is preliminary data.</text>
</comment>
<evidence type="ECO:0000313" key="4">
    <source>
        <dbReference type="EMBL" id="KAF0973792.1"/>
    </source>
</evidence>
<feature type="region of interest" description="Disordered" evidence="1">
    <location>
        <begin position="345"/>
        <end position="369"/>
    </location>
</feature>
<dbReference type="RefSeq" id="XP_044558505.1">
    <property type="nucleotide sequence ID" value="XM_044710895.1"/>
</dbReference>
<organism evidence="4 5">
    <name type="scientific">Naegleria fowleri</name>
    <name type="common">Brain eating amoeba</name>
    <dbReference type="NCBI Taxonomy" id="5763"/>
    <lineage>
        <taxon>Eukaryota</taxon>
        <taxon>Discoba</taxon>
        <taxon>Heterolobosea</taxon>
        <taxon>Tetramitia</taxon>
        <taxon>Eutetramitia</taxon>
        <taxon>Vahlkampfiidae</taxon>
        <taxon>Naegleria</taxon>
    </lineage>
</organism>
<evidence type="ECO:0000256" key="2">
    <source>
        <dbReference type="SAM" id="Phobius"/>
    </source>
</evidence>